<keyword evidence="1" id="KW-0732">Signal</keyword>
<name>A0A0R3RMN6_9BILA</name>
<feature type="chain" id="PRO_5006447644" evidence="1">
    <location>
        <begin position="25"/>
        <end position="189"/>
    </location>
</feature>
<dbReference type="Gene3D" id="1.10.490.10">
    <property type="entry name" value="Globins"/>
    <property type="match status" value="1"/>
</dbReference>
<evidence type="ECO:0000256" key="1">
    <source>
        <dbReference type="SAM" id="SignalP"/>
    </source>
</evidence>
<dbReference type="GO" id="GO:0020037">
    <property type="term" value="F:heme binding"/>
    <property type="evidence" value="ECO:0007669"/>
    <property type="project" value="InterPro"/>
</dbReference>
<accession>A0A0R3RMN6</accession>
<protein>
    <submittedName>
        <fullName evidence="3">GLOBIN domain-containing protein</fullName>
    </submittedName>
</protein>
<sequence length="189" mass="22121">MCVNRIFRPFWNGLLSLFVTSSLPDVEPLTKEERKSLVDSWPKLKEKNPDLFLRAWIKSARMSVNIKKATGLREDEDPAANGRFISLAPYIEDFVDKLIIEFRCNDSKVAEACRKLGARHVLVENFHINFWDIFLGNLIQIIIEAHPEREQREIAAICEKFFAFFVNFMRDGYKTRVQEQLSGRRHMNT</sequence>
<dbReference type="WBParaSite" id="EEL_0000274601-mRNA-1">
    <property type="protein sequence ID" value="EEL_0000274601-mRNA-1"/>
    <property type="gene ID" value="EEL_0000274601"/>
</dbReference>
<feature type="signal peptide" evidence="1">
    <location>
        <begin position="1"/>
        <end position="24"/>
    </location>
</feature>
<dbReference type="AlphaFoldDB" id="A0A0R3RMN6"/>
<dbReference type="STRING" id="1147741.A0A0R3RMN6"/>
<dbReference type="Proteomes" id="UP000050640">
    <property type="component" value="Unplaced"/>
</dbReference>
<dbReference type="InterPro" id="IPR009050">
    <property type="entry name" value="Globin-like_sf"/>
</dbReference>
<organism evidence="2 3">
    <name type="scientific">Elaeophora elaphi</name>
    <dbReference type="NCBI Taxonomy" id="1147741"/>
    <lineage>
        <taxon>Eukaryota</taxon>
        <taxon>Metazoa</taxon>
        <taxon>Ecdysozoa</taxon>
        <taxon>Nematoda</taxon>
        <taxon>Chromadorea</taxon>
        <taxon>Rhabditida</taxon>
        <taxon>Spirurina</taxon>
        <taxon>Spiruromorpha</taxon>
        <taxon>Filarioidea</taxon>
        <taxon>Onchocercidae</taxon>
        <taxon>Elaeophora</taxon>
    </lineage>
</organism>
<dbReference type="SUPFAM" id="SSF46458">
    <property type="entry name" value="Globin-like"/>
    <property type="match status" value="1"/>
</dbReference>
<dbReference type="GO" id="GO:0019825">
    <property type="term" value="F:oxygen binding"/>
    <property type="evidence" value="ECO:0007669"/>
    <property type="project" value="InterPro"/>
</dbReference>
<reference evidence="3" key="1">
    <citation type="submission" date="2017-02" db="UniProtKB">
        <authorList>
            <consortium name="WormBaseParasite"/>
        </authorList>
    </citation>
    <scope>IDENTIFICATION</scope>
</reference>
<dbReference type="InterPro" id="IPR012292">
    <property type="entry name" value="Globin/Proto"/>
</dbReference>
<evidence type="ECO:0000313" key="3">
    <source>
        <dbReference type="WBParaSite" id="EEL_0000274601-mRNA-1"/>
    </source>
</evidence>
<evidence type="ECO:0000313" key="2">
    <source>
        <dbReference type="Proteomes" id="UP000050640"/>
    </source>
</evidence>
<proteinExistence type="predicted"/>
<keyword evidence="2" id="KW-1185">Reference proteome</keyword>